<keyword evidence="6" id="KW-1133">Transmembrane helix</keyword>
<dbReference type="SUPFAM" id="SSF51905">
    <property type="entry name" value="FAD/NAD(P)-binding domain"/>
    <property type="match status" value="1"/>
</dbReference>
<dbReference type="Gene3D" id="3.50.50.60">
    <property type="entry name" value="FAD/NAD(P)-binding domain"/>
    <property type="match status" value="1"/>
</dbReference>
<comment type="similarity">
    <text evidence="1">Belongs to the paxM FAD-dependent monooxygenase family.</text>
</comment>
<gene>
    <name evidence="8" type="ORF">DFH07DRAFT_16260</name>
</gene>
<keyword evidence="2" id="KW-0285">Flavoprotein</keyword>
<dbReference type="EMBL" id="JARJLG010000103">
    <property type="protein sequence ID" value="KAJ7745427.1"/>
    <property type="molecule type" value="Genomic_DNA"/>
</dbReference>
<evidence type="ECO:0000313" key="8">
    <source>
        <dbReference type="EMBL" id="KAJ7745427.1"/>
    </source>
</evidence>
<keyword evidence="4" id="KW-0560">Oxidoreductase</keyword>
<dbReference type="InterPro" id="IPR036188">
    <property type="entry name" value="FAD/NAD-bd_sf"/>
</dbReference>
<accession>A0AAD7IMV6</accession>
<feature type="domain" description="FAD-binding" evidence="7">
    <location>
        <begin position="11"/>
        <end position="376"/>
    </location>
</feature>
<keyword evidence="6" id="KW-0472">Membrane</keyword>
<name>A0AAD7IMV6_9AGAR</name>
<evidence type="ECO:0000256" key="4">
    <source>
        <dbReference type="ARBA" id="ARBA00023002"/>
    </source>
</evidence>
<evidence type="ECO:0000256" key="2">
    <source>
        <dbReference type="ARBA" id="ARBA00022630"/>
    </source>
</evidence>
<evidence type="ECO:0000256" key="3">
    <source>
        <dbReference type="ARBA" id="ARBA00022827"/>
    </source>
</evidence>
<dbReference type="PANTHER" id="PTHR13789">
    <property type="entry name" value="MONOOXYGENASE"/>
    <property type="match status" value="1"/>
</dbReference>
<reference evidence="8" key="1">
    <citation type="submission" date="2023-03" db="EMBL/GenBank/DDBJ databases">
        <title>Massive genome expansion in bonnet fungi (Mycena s.s.) driven by repeated elements and novel gene families across ecological guilds.</title>
        <authorList>
            <consortium name="Lawrence Berkeley National Laboratory"/>
            <person name="Harder C.B."/>
            <person name="Miyauchi S."/>
            <person name="Viragh M."/>
            <person name="Kuo A."/>
            <person name="Thoen E."/>
            <person name="Andreopoulos B."/>
            <person name="Lu D."/>
            <person name="Skrede I."/>
            <person name="Drula E."/>
            <person name="Henrissat B."/>
            <person name="Morin E."/>
            <person name="Kohler A."/>
            <person name="Barry K."/>
            <person name="LaButti K."/>
            <person name="Morin E."/>
            <person name="Salamov A."/>
            <person name="Lipzen A."/>
            <person name="Mereny Z."/>
            <person name="Hegedus B."/>
            <person name="Baldrian P."/>
            <person name="Stursova M."/>
            <person name="Weitz H."/>
            <person name="Taylor A."/>
            <person name="Grigoriev I.V."/>
            <person name="Nagy L.G."/>
            <person name="Martin F."/>
            <person name="Kauserud H."/>
        </authorList>
    </citation>
    <scope>NUCLEOTIDE SEQUENCE</scope>
    <source>
        <strain evidence="8">CBHHK188m</strain>
    </source>
</reference>
<protein>
    <recommendedName>
        <fullName evidence="7">FAD-binding domain-containing protein</fullName>
    </recommendedName>
</protein>
<dbReference type="AlphaFoldDB" id="A0AAD7IMV6"/>
<evidence type="ECO:0000256" key="5">
    <source>
        <dbReference type="ARBA" id="ARBA00023033"/>
    </source>
</evidence>
<evidence type="ECO:0000256" key="1">
    <source>
        <dbReference type="ARBA" id="ARBA00007992"/>
    </source>
</evidence>
<proteinExistence type="inferred from homology"/>
<comment type="caution">
    <text evidence="8">The sequence shown here is derived from an EMBL/GenBank/DDBJ whole genome shotgun (WGS) entry which is preliminary data.</text>
</comment>
<keyword evidence="3" id="KW-0274">FAD</keyword>
<keyword evidence="9" id="KW-1185">Reference proteome</keyword>
<evidence type="ECO:0000313" key="9">
    <source>
        <dbReference type="Proteomes" id="UP001215280"/>
    </source>
</evidence>
<dbReference type="Proteomes" id="UP001215280">
    <property type="component" value="Unassembled WGS sequence"/>
</dbReference>
<keyword evidence="5" id="KW-0503">Monooxygenase</keyword>
<feature type="transmembrane region" description="Helical" evidence="6">
    <location>
        <begin position="6"/>
        <end position="26"/>
    </location>
</feature>
<evidence type="ECO:0000259" key="7">
    <source>
        <dbReference type="Pfam" id="PF01494"/>
    </source>
</evidence>
<dbReference type="Pfam" id="PF01494">
    <property type="entry name" value="FAD_binding_3"/>
    <property type="match status" value="1"/>
</dbReference>
<keyword evidence="6" id="KW-0812">Transmembrane</keyword>
<dbReference type="GO" id="GO:0004497">
    <property type="term" value="F:monooxygenase activity"/>
    <property type="evidence" value="ECO:0007669"/>
    <property type="project" value="UniProtKB-KW"/>
</dbReference>
<evidence type="ECO:0000256" key="6">
    <source>
        <dbReference type="SAM" id="Phobius"/>
    </source>
</evidence>
<dbReference type="PANTHER" id="PTHR13789:SF309">
    <property type="entry name" value="PUTATIVE (AFU_ORTHOLOGUE AFUA_6G14510)-RELATED"/>
    <property type="match status" value="1"/>
</dbReference>
<sequence length="472" mass="51930">MPTSEAGLNFIVVGASVAGLASAMALRASGHHVLVLEKDPQLGGPGLVPSRCARGCKILFDWGLEAETRARSVWSEGFAVHKYNNGGNSPRREFIGLHLWDPELLTEARGGFLQFRNQDFLQILYDAAVKEDSNPPVTVIFGAEVVSVNCDTCEVTLQSGQIHRADAIIGADGACGVVRRTLMLEEGAAPETHDTPTGLAVYGAIVPRKLLGENRDYATFYEYPQHAVTMGSNRGALTYCAGTEKEQDIMLWVYTPDSRQDGTWTDPAEKKFADVLGPCAEEIQKLVALAGPATCIQIRDHYNLQSWVSKSGKVLVLGEGAHPFPPAALHAYSIALEDGAFIGKIFSHTHNRDRVPEFFHAFQEHREPRSSRIQQFEKDYIALITLPDGEMAVARDAAMRGNYALGRNVIEEIEAGMVWVFTYDPADDADEWWVQWGRFRHDLEAPVDGQPDGFMDWTTLASSTSVHDDSNP</sequence>
<organism evidence="8 9">
    <name type="scientific">Mycena maculata</name>
    <dbReference type="NCBI Taxonomy" id="230809"/>
    <lineage>
        <taxon>Eukaryota</taxon>
        <taxon>Fungi</taxon>
        <taxon>Dikarya</taxon>
        <taxon>Basidiomycota</taxon>
        <taxon>Agaricomycotina</taxon>
        <taxon>Agaricomycetes</taxon>
        <taxon>Agaricomycetidae</taxon>
        <taxon>Agaricales</taxon>
        <taxon>Marasmiineae</taxon>
        <taxon>Mycenaceae</taxon>
        <taxon>Mycena</taxon>
    </lineage>
</organism>
<dbReference type="InterPro" id="IPR002938">
    <property type="entry name" value="FAD-bd"/>
</dbReference>
<dbReference type="GO" id="GO:0071949">
    <property type="term" value="F:FAD binding"/>
    <property type="evidence" value="ECO:0007669"/>
    <property type="project" value="InterPro"/>
</dbReference>
<dbReference type="InterPro" id="IPR050493">
    <property type="entry name" value="FAD-dep_Monooxygenase_BioMet"/>
</dbReference>
<dbReference type="PRINTS" id="PR00420">
    <property type="entry name" value="RNGMNOXGNASE"/>
</dbReference>